<gene>
    <name evidence="1" type="ORF">E0Y62_05050</name>
</gene>
<evidence type="ECO:0000313" key="1">
    <source>
        <dbReference type="EMBL" id="TCJ05517.1"/>
    </source>
</evidence>
<reference evidence="1 2" key="1">
    <citation type="submission" date="2019-03" db="EMBL/GenBank/DDBJ databases">
        <authorList>
            <person name="Jensen L."/>
            <person name="Storgaard J."/>
            <person name="Sulaj E."/>
            <person name="Schramm A."/>
            <person name="Marshall I.P.G."/>
        </authorList>
    </citation>
    <scope>NUCLEOTIDE SEQUENCE [LARGE SCALE GENOMIC DNA]</scope>
    <source>
        <strain evidence="1 2">2017H2G3</strain>
    </source>
</reference>
<dbReference type="Proteomes" id="UP000293846">
    <property type="component" value="Unassembled WGS sequence"/>
</dbReference>
<sequence>MGKKMKWMTLQTFWIYKNEYQYKYLFEIWAFEDTQEKQFAYNASKQTGELNRVLGLFSHRLS</sequence>
<dbReference type="AlphaFoldDB" id="A0A4R1AY70"/>
<keyword evidence="2" id="KW-1185">Reference proteome</keyword>
<evidence type="ECO:0000313" key="2">
    <source>
        <dbReference type="Proteomes" id="UP000293846"/>
    </source>
</evidence>
<comment type="caution">
    <text evidence="1">The sequence shown here is derived from an EMBL/GenBank/DDBJ whole genome shotgun (WGS) entry which is preliminary data.</text>
</comment>
<name>A0A4R1AY70_9BACI</name>
<accession>A0A4R1AY70</accession>
<dbReference type="EMBL" id="SJTH01000004">
    <property type="protein sequence ID" value="TCJ05517.1"/>
    <property type="molecule type" value="Genomic_DNA"/>
</dbReference>
<proteinExistence type="predicted"/>
<protein>
    <submittedName>
        <fullName evidence="1">Uncharacterized protein</fullName>
    </submittedName>
</protein>
<organism evidence="1 2">
    <name type="scientific">Cytobacillus praedii</name>
    <dbReference type="NCBI Taxonomy" id="1742358"/>
    <lineage>
        <taxon>Bacteria</taxon>
        <taxon>Bacillati</taxon>
        <taxon>Bacillota</taxon>
        <taxon>Bacilli</taxon>
        <taxon>Bacillales</taxon>
        <taxon>Bacillaceae</taxon>
        <taxon>Cytobacillus</taxon>
    </lineage>
</organism>